<name>A0ABW6W834_9ACTN</name>
<evidence type="ECO:0000256" key="1">
    <source>
        <dbReference type="SAM" id="MobiDB-lite"/>
    </source>
</evidence>
<dbReference type="InterPro" id="IPR001646">
    <property type="entry name" value="5peptide_repeat"/>
</dbReference>
<sequence>MPSRRIRQGPPRPPSLPDSLPAAVGVQLELEYEQAVESAAYDDVDLSGSEAGAVEFGQCRFRKASLAGSHLAKVRFIDCYIEISDMSNMRGEKGVLERVAVTGSRMTGLAWNDGLLADATFADCKVDLTNFRFARFDVVTFTDCNLAGADFTDADLRGASFTRCDLTRAQFHNATMTGTRFRACELEGIGGLTSWAGAIVHPDDLLGLSYALAGALGITVAEPDR</sequence>
<comment type="caution">
    <text evidence="2">The sequence shown here is derived from an EMBL/GenBank/DDBJ whole genome shotgun (WGS) entry which is preliminary data.</text>
</comment>
<evidence type="ECO:0000313" key="3">
    <source>
        <dbReference type="Proteomes" id="UP001602245"/>
    </source>
</evidence>
<dbReference type="Proteomes" id="UP001602245">
    <property type="component" value="Unassembled WGS sequence"/>
</dbReference>
<dbReference type="Pfam" id="PF13599">
    <property type="entry name" value="Pentapeptide_4"/>
    <property type="match status" value="1"/>
</dbReference>
<dbReference type="PANTHER" id="PTHR42999">
    <property type="entry name" value="ANTIBIOTIC RESISTANCE PROTEIN MCBG"/>
    <property type="match status" value="1"/>
</dbReference>
<dbReference type="RefSeq" id="WP_020511317.1">
    <property type="nucleotide sequence ID" value="NZ_JBIAZU010000001.1"/>
</dbReference>
<keyword evidence="3" id="KW-1185">Reference proteome</keyword>
<feature type="region of interest" description="Disordered" evidence="1">
    <location>
        <begin position="1"/>
        <end position="20"/>
    </location>
</feature>
<dbReference type="Gene3D" id="2.160.20.80">
    <property type="entry name" value="E3 ubiquitin-protein ligase SopA"/>
    <property type="match status" value="1"/>
</dbReference>
<reference evidence="2 3" key="1">
    <citation type="submission" date="2024-10" db="EMBL/GenBank/DDBJ databases">
        <title>The Natural Products Discovery Center: Release of the First 8490 Sequenced Strains for Exploring Actinobacteria Biosynthetic Diversity.</title>
        <authorList>
            <person name="Kalkreuter E."/>
            <person name="Kautsar S.A."/>
            <person name="Yang D."/>
            <person name="Bader C.D."/>
            <person name="Teijaro C.N."/>
            <person name="Fluegel L."/>
            <person name="Davis C.M."/>
            <person name="Simpson J.R."/>
            <person name="Lauterbach L."/>
            <person name="Steele A.D."/>
            <person name="Gui C."/>
            <person name="Meng S."/>
            <person name="Li G."/>
            <person name="Viehrig K."/>
            <person name="Ye F."/>
            <person name="Su P."/>
            <person name="Kiefer A.F."/>
            <person name="Nichols A."/>
            <person name="Cepeda A.J."/>
            <person name="Yan W."/>
            <person name="Fan B."/>
            <person name="Jiang Y."/>
            <person name="Adhikari A."/>
            <person name="Zheng C.-J."/>
            <person name="Schuster L."/>
            <person name="Cowan T.M."/>
            <person name="Smanski M.J."/>
            <person name="Chevrette M.G."/>
            <person name="De Carvalho L.P.S."/>
            <person name="Shen B."/>
        </authorList>
    </citation>
    <scope>NUCLEOTIDE SEQUENCE [LARGE SCALE GENOMIC DNA]</scope>
    <source>
        <strain evidence="2 3">NPDC000087</strain>
    </source>
</reference>
<accession>A0ABW6W834</accession>
<dbReference type="InterPro" id="IPR052949">
    <property type="entry name" value="PA_immunity-related"/>
</dbReference>
<organism evidence="2 3">
    <name type="scientific">Paractinoplanes globisporus</name>
    <dbReference type="NCBI Taxonomy" id="113565"/>
    <lineage>
        <taxon>Bacteria</taxon>
        <taxon>Bacillati</taxon>
        <taxon>Actinomycetota</taxon>
        <taxon>Actinomycetes</taxon>
        <taxon>Micromonosporales</taxon>
        <taxon>Micromonosporaceae</taxon>
        <taxon>Paractinoplanes</taxon>
    </lineage>
</organism>
<dbReference type="SUPFAM" id="SSF141571">
    <property type="entry name" value="Pentapeptide repeat-like"/>
    <property type="match status" value="1"/>
</dbReference>
<dbReference type="EMBL" id="JBIAZU010000001">
    <property type="protein sequence ID" value="MFF5288346.1"/>
    <property type="molecule type" value="Genomic_DNA"/>
</dbReference>
<protein>
    <submittedName>
        <fullName evidence="2">Pentapeptide repeat-containing protein</fullName>
    </submittedName>
</protein>
<evidence type="ECO:0000313" key="2">
    <source>
        <dbReference type="EMBL" id="MFF5288346.1"/>
    </source>
</evidence>
<gene>
    <name evidence="2" type="ORF">ACFY35_02840</name>
</gene>
<proteinExistence type="predicted"/>
<dbReference type="PANTHER" id="PTHR42999:SF1">
    <property type="entry name" value="PENTAPEPTIDE REPEAT-CONTAINING PROTEIN"/>
    <property type="match status" value="1"/>
</dbReference>